<protein>
    <submittedName>
        <fullName evidence="2">Uncharacterized protein</fullName>
    </submittedName>
</protein>
<accession>A0A6N7Q7K5</accession>
<feature type="region of interest" description="Disordered" evidence="1">
    <location>
        <begin position="1"/>
        <end position="34"/>
    </location>
</feature>
<evidence type="ECO:0000313" key="3">
    <source>
        <dbReference type="Proteomes" id="UP000440224"/>
    </source>
</evidence>
<feature type="compositionally biased region" description="Basic and acidic residues" evidence="1">
    <location>
        <begin position="1"/>
        <end position="26"/>
    </location>
</feature>
<dbReference type="RefSeq" id="WP_153825056.1">
    <property type="nucleotide sequence ID" value="NZ_WJIE01000028.1"/>
</dbReference>
<dbReference type="Proteomes" id="UP000440224">
    <property type="component" value="Unassembled WGS sequence"/>
</dbReference>
<name>A0A6N7Q7K5_9BACT</name>
<sequence>MRFFLENRSHPPTIRTRDQEEQEPTRRPGRRAAPFACRVSPCSSQWDVVHSHHDRPERTVSFRLEDLMSAQPINPMDEDDPTVVCASSVAPPASGVRSSAPPEEKRDTWLDPQCAPPVPWPRRALDFVFAILAFIAGAPRRARERLAARLNPPPLASVLPPPPFHRKGELSHEQIGEILLHNLFRLSPAYLDAAEHVLYTARLVQRLPSHERVLAVVHFAVTRLCATARDPVPIAWVRARIPEVRRSDLNRALEQLEEQQAIALYCLETNDPREVSLGISNPVRGCLTHIELRRPL</sequence>
<dbReference type="AlphaFoldDB" id="A0A6N7Q7K5"/>
<comment type="caution">
    <text evidence="2">The sequence shown here is derived from an EMBL/GenBank/DDBJ whole genome shotgun (WGS) entry which is preliminary data.</text>
</comment>
<dbReference type="OrthoDB" id="5529291at2"/>
<dbReference type="EMBL" id="WJIE01000028">
    <property type="protein sequence ID" value="MRG98284.1"/>
    <property type="molecule type" value="Genomic_DNA"/>
</dbReference>
<organism evidence="2 3">
    <name type="scientific">Polyangium spumosum</name>
    <dbReference type="NCBI Taxonomy" id="889282"/>
    <lineage>
        <taxon>Bacteria</taxon>
        <taxon>Pseudomonadati</taxon>
        <taxon>Myxococcota</taxon>
        <taxon>Polyangia</taxon>
        <taxon>Polyangiales</taxon>
        <taxon>Polyangiaceae</taxon>
        <taxon>Polyangium</taxon>
    </lineage>
</organism>
<feature type="region of interest" description="Disordered" evidence="1">
    <location>
        <begin position="90"/>
        <end position="113"/>
    </location>
</feature>
<reference evidence="2 3" key="1">
    <citation type="submission" date="2019-10" db="EMBL/GenBank/DDBJ databases">
        <title>A soil myxobacterium in the family Polyangiaceae.</title>
        <authorList>
            <person name="Li Y."/>
            <person name="Wang J."/>
        </authorList>
    </citation>
    <scope>NUCLEOTIDE SEQUENCE [LARGE SCALE GENOMIC DNA]</scope>
    <source>
        <strain evidence="2 3">DSM 14734</strain>
    </source>
</reference>
<evidence type="ECO:0000256" key="1">
    <source>
        <dbReference type="SAM" id="MobiDB-lite"/>
    </source>
</evidence>
<keyword evidence="3" id="KW-1185">Reference proteome</keyword>
<evidence type="ECO:0000313" key="2">
    <source>
        <dbReference type="EMBL" id="MRG98284.1"/>
    </source>
</evidence>
<proteinExistence type="predicted"/>
<gene>
    <name evidence="2" type="ORF">GF068_41190</name>
</gene>